<keyword evidence="4" id="KW-0346">Stress response</keyword>
<dbReference type="PROSITE" id="PS01031">
    <property type="entry name" value="SHSP"/>
    <property type="match status" value="1"/>
</dbReference>
<feature type="domain" description="SHSP" evidence="3">
    <location>
        <begin position="55"/>
        <end position="167"/>
    </location>
</feature>
<dbReference type="OrthoDB" id="9792695at2"/>
<comment type="caution">
    <text evidence="4">The sequence shown here is derived from an EMBL/GenBank/DDBJ whole genome shotgun (WGS) entry which is preliminary data.</text>
</comment>
<reference evidence="4 5" key="1">
    <citation type="submission" date="2018-07" db="EMBL/GenBank/DDBJ databases">
        <title>Genomic Encyclopedia of Type Strains, Phase IV (KMG-IV): sequencing the most valuable type-strain genomes for metagenomic binning, comparative biology and taxonomic classification.</title>
        <authorList>
            <person name="Goeker M."/>
        </authorList>
    </citation>
    <scope>NUCLEOTIDE SEQUENCE [LARGE SCALE GENOMIC DNA]</scope>
    <source>
        <strain evidence="4 5">DSM 26407</strain>
    </source>
</reference>
<evidence type="ECO:0000259" key="3">
    <source>
        <dbReference type="PROSITE" id="PS01031"/>
    </source>
</evidence>
<dbReference type="RefSeq" id="WP_114279241.1">
    <property type="nucleotide sequence ID" value="NZ_QPJY01000003.1"/>
</dbReference>
<dbReference type="EMBL" id="QPJY01000003">
    <property type="protein sequence ID" value="RCX31042.1"/>
    <property type="molecule type" value="Genomic_DNA"/>
</dbReference>
<evidence type="ECO:0000256" key="2">
    <source>
        <dbReference type="RuleBase" id="RU003616"/>
    </source>
</evidence>
<dbReference type="SUPFAM" id="SSF49764">
    <property type="entry name" value="HSP20-like chaperones"/>
    <property type="match status" value="1"/>
</dbReference>
<dbReference type="InterPro" id="IPR008978">
    <property type="entry name" value="HSP20-like_chaperone"/>
</dbReference>
<keyword evidence="5" id="KW-1185">Reference proteome</keyword>
<evidence type="ECO:0000313" key="4">
    <source>
        <dbReference type="EMBL" id="RCX31042.1"/>
    </source>
</evidence>
<protein>
    <submittedName>
        <fullName evidence="4">Heat shock protein Hsp20</fullName>
    </submittedName>
</protein>
<sequence>MSTLNQLRHGLERAWDSLAEGWRQLLDHASDALTRFTPVRHAQELETADELIAGRASRWGLLAAQVQETDDAVVVRLEAPGLEPEAFDISVVDDYLVVQGEKRVQRESREGRYTLMECAYGRFERAIPLPVPVDEDAARASYRHGVLRIELPRLRAPGARRIQVDVD</sequence>
<dbReference type="Gene3D" id="2.60.40.790">
    <property type="match status" value="1"/>
</dbReference>
<accession>A0A369CAI9</accession>
<dbReference type="AlphaFoldDB" id="A0A369CAI9"/>
<gene>
    <name evidence="4" type="ORF">DFQ59_1036</name>
</gene>
<name>A0A369CAI9_9GAMM</name>
<dbReference type="Pfam" id="PF00011">
    <property type="entry name" value="HSP20"/>
    <property type="match status" value="1"/>
</dbReference>
<dbReference type="InterPro" id="IPR002068">
    <property type="entry name" value="A-crystallin/Hsp20_dom"/>
</dbReference>
<organism evidence="4 5">
    <name type="scientific">Thioalbus denitrificans</name>
    <dbReference type="NCBI Taxonomy" id="547122"/>
    <lineage>
        <taxon>Bacteria</taxon>
        <taxon>Pseudomonadati</taxon>
        <taxon>Pseudomonadota</taxon>
        <taxon>Gammaproteobacteria</taxon>
        <taxon>Chromatiales</taxon>
        <taxon>Ectothiorhodospiraceae</taxon>
        <taxon>Thioalbus</taxon>
    </lineage>
</organism>
<comment type="similarity">
    <text evidence="1 2">Belongs to the small heat shock protein (HSP20) family.</text>
</comment>
<dbReference type="Proteomes" id="UP000252707">
    <property type="component" value="Unassembled WGS sequence"/>
</dbReference>
<evidence type="ECO:0000256" key="1">
    <source>
        <dbReference type="PROSITE-ProRule" id="PRU00285"/>
    </source>
</evidence>
<evidence type="ECO:0000313" key="5">
    <source>
        <dbReference type="Proteomes" id="UP000252707"/>
    </source>
</evidence>
<proteinExistence type="inferred from homology"/>
<dbReference type="PANTHER" id="PTHR11527">
    <property type="entry name" value="HEAT-SHOCK PROTEIN 20 FAMILY MEMBER"/>
    <property type="match status" value="1"/>
</dbReference>
<dbReference type="CDD" id="cd06464">
    <property type="entry name" value="ACD_sHsps-like"/>
    <property type="match status" value="1"/>
</dbReference>
<dbReference type="InterPro" id="IPR031107">
    <property type="entry name" value="Small_HSP"/>
</dbReference>